<protein>
    <submittedName>
        <fullName evidence="1">Uncharacterized protein</fullName>
    </submittedName>
</protein>
<organism evidence="1 2">
    <name type="scientific">Musa balbisiana</name>
    <name type="common">Banana</name>
    <dbReference type="NCBI Taxonomy" id="52838"/>
    <lineage>
        <taxon>Eukaryota</taxon>
        <taxon>Viridiplantae</taxon>
        <taxon>Streptophyta</taxon>
        <taxon>Embryophyta</taxon>
        <taxon>Tracheophyta</taxon>
        <taxon>Spermatophyta</taxon>
        <taxon>Magnoliopsida</taxon>
        <taxon>Liliopsida</taxon>
        <taxon>Zingiberales</taxon>
        <taxon>Musaceae</taxon>
        <taxon>Musa</taxon>
    </lineage>
</organism>
<dbReference type="Proteomes" id="UP000317650">
    <property type="component" value="Chromosome 5"/>
</dbReference>
<dbReference type="AlphaFoldDB" id="A0A4S8JT66"/>
<evidence type="ECO:0000313" key="2">
    <source>
        <dbReference type="Proteomes" id="UP000317650"/>
    </source>
</evidence>
<keyword evidence="2" id="KW-1185">Reference proteome</keyword>
<dbReference type="EMBL" id="PYDT01000003">
    <property type="protein sequence ID" value="THU65317.1"/>
    <property type="molecule type" value="Genomic_DNA"/>
</dbReference>
<proteinExistence type="predicted"/>
<reference evidence="1 2" key="1">
    <citation type="journal article" date="2019" name="Nat. Plants">
        <title>Genome sequencing of Musa balbisiana reveals subgenome evolution and function divergence in polyploid bananas.</title>
        <authorList>
            <person name="Yao X."/>
        </authorList>
    </citation>
    <scope>NUCLEOTIDE SEQUENCE [LARGE SCALE GENOMIC DNA]</scope>
    <source>
        <strain evidence="2">cv. DH-PKW</strain>
        <tissue evidence="1">Leaves</tissue>
    </source>
</reference>
<evidence type="ECO:0000313" key="1">
    <source>
        <dbReference type="EMBL" id="THU65317.1"/>
    </source>
</evidence>
<sequence length="86" mass="10428">MLNSREHQKEKRYQAASMKKLVQSLHRFCKEQEDCLFEEPIKNHSVAIFTSAMQAQIWVGHRSYFIRGFRYRIHTPSDRFEVRTHM</sequence>
<gene>
    <name evidence="1" type="ORF">C4D60_Mb05t02380</name>
</gene>
<comment type="caution">
    <text evidence="1">The sequence shown here is derived from an EMBL/GenBank/DDBJ whole genome shotgun (WGS) entry which is preliminary data.</text>
</comment>
<name>A0A4S8JT66_MUSBA</name>
<accession>A0A4S8JT66</accession>